<dbReference type="AlphaFoldDB" id="A0A2U1VAC5"/>
<organism evidence="2 3">
    <name type="scientific">Teichococcus aestuarii</name>
    <dbReference type="NCBI Taxonomy" id="568898"/>
    <lineage>
        <taxon>Bacteria</taxon>
        <taxon>Pseudomonadati</taxon>
        <taxon>Pseudomonadota</taxon>
        <taxon>Alphaproteobacteria</taxon>
        <taxon>Acetobacterales</taxon>
        <taxon>Roseomonadaceae</taxon>
        <taxon>Roseomonas</taxon>
    </lineage>
</organism>
<keyword evidence="3" id="KW-1185">Reference proteome</keyword>
<feature type="signal peptide" evidence="1">
    <location>
        <begin position="1"/>
        <end position="24"/>
    </location>
</feature>
<reference evidence="3" key="1">
    <citation type="submission" date="2017-10" db="EMBL/GenBank/DDBJ databases">
        <authorList>
            <person name="Toshchakov S.V."/>
            <person name="Goeva M.A."/>
        </authorList>
    </citation>
    <scope>NUCLEOTIDE SEQUENCE [LARGE SCALE GENOMIC DNA]</scope>
    <source>
        <strain evidence="3">JR1/69-1-13</strain>
    </source>
</reference>
<accession>A0A2U1VAC5</accession>
<feature type="chain" id="PRO_5015649793" description="Secreted protein" evidence="1">
    <location>
        <begin position="25"/>
        <end position="106"/>
    </location>
</feature>
<dbReference type="EMBL" id="PDOA01000001">
    <property type="protein sequence ID" value="PWC30775.1"/>
    <property type="molecule type" value="Genomic_DNA"/>
</dbReference>
<keyword evidence="1" id="KW-0732">Signal</keyword>
<evidence type="ECO:0000313" key="2">
    <source>
        <dbReference type="EMBL" id="PWC30775.1"/>
    </source>
</evidence>
<sequence>MTHRWRNAALLALFLLGTAPVAWAEPPRRPNAAQLEAIRRWLCPNGGAPVKGVPGRCDRAMDRAPGGGAWDAGLAPARRDAGMACPDGTRPVLARGHRDIIRCLPS</sequence>
<dbReference type="RefSeq" id="WP_109515346.1">
    <property type="nucleotide sequence ID" value="NZ_JBHSCH010000001.1"/>
</dbReference>
<comment type="caution">
    <text evidence="2">The sequence shown here is derived from an EMBL/GenBank/DDBJ whole genome shotgun (WGS) entry which is preliminary data.</text>
</comment>
<dbReference type="OrthoDB" id="7276379at2"/>
<protein>
    <recommendedName>
        <fullName evidence="4">Secreted protein</fullName>
    </recommendedName>
</protein>
<gene>
    <name evidence="2" type="ORF">CR165_02425</name>
</gene>
<evidence type="ECO:0008006" key="4">
    <source>
        <dbReference type="Google" id="ProtNLM"/>
    </source>
</evidence>
<evidence type="ECO:0000256" key="1">
    <source>
        <dbReference type="SAM" id="SignalP"/>
    </source>
</evidence>
<evidence type="ECO:0000313" key="3">
    <source>
        <dbReference type="Proteomes" id="UP000245048"/>
    </source>
</evidence>
<dbReference type="Proteomes" id="UP000245048">
    <property type="component" value="Unassembled WGS sequence"/>
</dbReference>
<name>A0A2U1VAC5_9PROT</name>
<proteinExistence type="predicted"/>